<evidence type="ECO:0000313" key="4">
    <source>
        <dbReference type="Proteomes" id="UP000546701"/>
    </source>
</evidence>
<evidence type="ECO:0000259" key="1">
    <source>
        <dbReference type="Pfam" id="PF00723"/>
    </source>
</evidence>
<dbReference type="PANTHER" id="PTHR31616:SF0">
    <property type="entry name" value="GLUCAN 1,4-ALPHA-GLUCOSIDASE"/>
    <property type="match status" value="1"/>
</dbReference>
<dbReference type="GO" id="GO:0005975">
    <property type="term" value="P:carbohydrate metabolic process"/>
    <property type="evidence" value="ECO:0007669"/>
    <property type="project" value="InterPro"/>
</dbReference>
<dbReference type="SUPFAM" id="SSF48208">
    <property type="entry name" value="Six-hairpin glycosidases"/>
    <property type="match status" value="1"/>
</dbReference>
<organism evidence="3 4">
    <name type="scientific">Sphingomonas prati</name>
    <dbReference type="NCBI Taxonomy" id="1843237"/>
    <lineage>
        <taxon>Bacteria</taxon>
        <taxon>Pseudomonadati</taxon>
        <taxon>Pseudomonadota</taxon>
        <taxon>Alphaproteobacteria</taxon>
        <taxon>Sphingomonadales</taxon>
        <taxon>Sphingomonadaceae</taxon>
        <taxon>Sphingomonas</taxon>
    </lineage>
</organism>
<dbReference type="RefSeq" id="WP_157174902.1">
    <property type="nucleotide sequence ID" value="NZ_BMJP01000001.1"/>
</dbReference>
<dbReference type="GO" id="GO:0004553">
    <property type="term" value="F:hydrolase activity, hydrolyzing O-glycosyl compounds"/>
    <property type="evidence" value="ECO:0007669"/>
    <property type="project" value="TreeGrafter"/>
</dbReference>
<reference evidence="3 4" key="1">
    <citation type="submission" date="2020-08" db="EMBL/GenBank/DDBJ databases">
        <title>Genomic Encyclopedia of Type Strains, Phase IV (KMG-IV): sequencing the most valuable type-strain genomes for metagenomic binning, comparative biology and taxonomic classification.</title>
        <authorList>
            <person name="Goeker M."/>
        </authorList>
    </citation>
    <scope>NUCLEOTIDE SEQUENCE [LARGE SCALE GENOMIC DNA]</scope>
    <source>
        <strain evidence="3 4">DSM 103336</strain>
    </source>
</reference>
<dbReference type="Gene3D" id="1.50.10.10">
    <property type="match status" value="1"/>
</dbReference>
<dbReference type="PANTHER" id="PTHR31616">
    <property type="entry name" value="TREHALASE"/>
    <property type="match status" value="1"/>
</dbReference>
<dbReference type="InterPro" id="IPR045582">
    <property type="entry name" value="Trehalase-like_N"/>
</dbReference>
<dbReference type="InterPro" id="IPR011613">
    <property type="entry name" value="GH15-like"/>
</dbReference>
<sequence length="599" mass="64275">MTDLSRTPIADHGVIGDLRSAALVTRGAAIDWLCWPHFDSPPLFAGLLGPSGGACVVEGDWQPAGRAYRTGTAILDTHLAAGPATITVTDFMPLTAIADPGNTGPDADAPGTLIRIVTCTAGPADVTIRIAPRFDWGETQVAAEPDGTAICWPDCPIVATATHPITPDGPDARVTATLQTGETLVLILAHDAPANPATATAALDATAAYWTGWSAACRYDRDHSELVLRSAITMKLLTHAPTGGLIAAVTTSLPEAVGYARNWDYRYVWTRDAVFCVSAFLVLGYRREAAEFLRFIHHRDGIGGDGPLRVMYALDGDVPDEISHPALTGWRNSAPVRSGNGANDQAQHEIYGEYLAALNLYTIDHGTDGLCRELVGNLEDFVRRCARAAIDRFDVPDQGIWELRGDARHLLHSKAMCWAAVDRARRIFDRLGFAPDPDWQPRADAMLAELRDRAWNEDAGSYVMEYGGTDLDMSTLRLALMAVFDPASDRFARTIAAHEAALGRGGLHDRYRFDDGLAGREGAFVAASFWMVGAHAAAGDTTAAARKLAPVLAAASDLGLYGEEIDPDTGAHLGNFPQGLSHMALIHEVMRLYGTNPAH</sequence>
<dbReference type="InterPro" id="IPR012341">
    <property type="entry name" value="6hp_glycosidase-like_sf"/>
</dbReference>
<evidence type="ECO:0000259" key="2">
    <source>
        <dbReference type="Pfam" id="PF19291"/>
    </source>
</evidence>
<feature type="domain" description="Trehalase-like N-terminal" evidence="2">
    <location>
        <begin position="6"/>
        <end position="186"/>
    </location>
</feature>
<proteinExistence type="predicted"/>
<protein>
    <submittedName>
        <fullName evidence="3">GH15 family glucan-1,4-alpha-glucosidase</fullName>
    </submittedName>
</protein>
<dbReference type="OrthoDB" id="3902805at2"/>
<dbReference type="EMBL" id="JACIJR010000001">
    <property type="protein sequence ID" value="MBB5728151.1"/>
    <property type="molecule type" value="Genomic_DNA"/>
</dbReference>
<dbReference type="Pfam" id="PF00723">
    <property type="entry name" value="Glyco_hydro_15"/>
    <property type="match status" value="1"/>
</dbReference>
<feature type="domain" description="GH15-like" evidence="1">
    <location>
        <begin position="223"/>
        <end position="540"/>
    </location>
</feature>
<gene>
    <name evidence="3" type="ORF">FHS99_000607</name>
</gene>
<keyword evidence="4" id="KW-1185">Reference proteome</keyword>
<dbReference type="Proteomes" id="UP000546701">
    <property type="component" value="Unassembled WGS sequence"/>
</dbReference>
<accession>A0A7W9BQ62</accession>
<comment type="caution">
    <text evidence="3">The sequence shown here is derived from an EMBL/GenBank/DDBJ whole genome shotgun (WGS) entry which is preliminary data.</text>
</comment>
<name>A0A7W9BQ62_9SPHN</name>
<dbReference type="Pfam" id="PF19291">
    <property type="entry name" value="TREH_N"/>
    <property type="match status" value="1"/>
</dbReference>
<dbReference type="InterPro" id="IPR008928">
    <property type="entry name" value="6-hairpin_glycosidase_sf"/>
</dbReference>
<dbReference type="AlphaFoldDB" id="A0A7W9BQ62"/>
<evidence type="ECO:0000313" key="3">
    <source>
        <dbReference type="EMBL" id="MBB5728151.1"/>
    </source>
</evidence>